<dbReference type="PANTHER" id="PTHR46487:SF1">
    <property type="entry name" value="DNA REPAIR PROTEIN XRCC3"/>
    <property type="match status" value="1"/>
</dbReference>
<dbReference type="SUPFAM" id="SSF52540">
    <property type="entry name" value="P-loop containing nucleoside triphosphate hydrolases"/>
    <property type="match status" value="1"/>
</dbReference>
<dbReference type="InterPro" id="IPR013632">
    <property type="entry name" value="Rad51_C"/>
</dbReference>
<protein>
    <submittedName>
        <fullName evidence="4">DNA repair protein rhp57-like</fullName>
    </submittedName>
</protein>
<dbReference type="GeneID" id="130467941"/>
<feature type="domain" description="Rad51-like C-terminal" evidence="2">
    <location>
        <begin position="19"/>
        <end position="66"/>
    </location>
</feature>
<keyword evidence="3" id="KW-1185">Reference proteome</keyword>
<reference evidence="4" key="2">
    <citation type="submission" date="2025-08" db="UniProtKB">
        <authorList>
            <consortium name="RefSeq"/>
        </authorList>
    </citation>
    <scope>IDENTIFICATION</scope>
    <source>
        <tissue evidence="4">Leaf</tissue>
    </source>
</reference>
<reference evidence="3" key="1">
    <citation type="journal article" date="2021" name="Nat. Commun.">
        <title>Genomic analyses provide insights into spinach domestication and the genetic basis of agronomic traits.</title>
        <authorList>
            <person name="Cai X."/>
            <person name="Sun X."/>
            <person name="Xu C."/>
            <person name="Sun H."/>
            <person name="Wang X."/>
            <person name="Ge C."/>
            <person name="Zhang Z."/>
            <person name="Wang Q."/>
            <person name="Fei Z."/>
            <person name="Jiao C."/>
            <person name="Wang Q."/>
        </authorList>
    </citation>
    <scope>NUCLEOTIDE SEQUENCE [LARGE SCALE GENOMIC DNA]</scope>
    <source>
        <strain evidence="3">cv. Varoflay</strain>
    </source>
</reference>
<dbReference type="InterPro" id="IPR027417">
    <property type="entry name" value="P-loop_NTPase"/>
</dbReference>
<evidence type="ECO:0000313" key="4">
    <source>
        <dbReference type="RefSeq" id="XP_056693067.1"/>
    </source>
</evidence>
<gene>
    <name evidence="4" type="primary">LOC130467941</name>
</gene>
<dbReference type="Gene3D" id="3.40.50.300">
    <property type="entry name" value="P-loop containing nucleotide triphosphate hydrolases"/>
    <property type="match status" value="1"/>
</dbReference>
<dbReference type="RefSeq" id="XP_056693067.1">
    <property type="nucleotide sequence ID" value="XM_056837089.1"/>
</dbReference>
<proteinExistence type="predicted"/>
<evidence type="ECO:0000259" key="2">
    <source>
        <dbReference type="Pfam" id="PF08423"/>
    </source>
</evidence>
<sequence length="81" mass="8917">MLQALNQAPDSSNNSKNTATRCNAIDTVLQGGFKTGKVTEICVENETGKTQFFLQSLLATQLPLHWEDSMHPQSTSTHQIL</sequence>
<organism evidence="3 4">
    <name type="scientific">Spinacia oleracea</name>
    <name type="common">Spinach</name>
    <dbReference type="NCBI Taxonomy" id="3562"/>
    <lineage>
        <taxon>Eukaryota</taxon>
        <taxon>Viridiplantae</taxon>
        <taxon>Streptophyta</taxon>
        <taxon>Embryophyta</taxon>
        <taxon>Tracheophyta</taxon>
        <taxon>Spermatophyta</taxon>
        <taxon>Magnoliopsida</taxon>
        <taxon>eudicotyledons</taxon>
        <taxon>Gunneridae</taxon>
        <taxon>Pentapetalae</taxon>
        <taxon>Caryophyllales</taxon>
        <taxon>Chenopodiaceae</taxon>
        <taxon>Chenopodioideae</taxon>
        <taxon>Anserineae</taxon>
        <taxon>Spinacia</taxon>
    </lineage>
</organism>
<dbReference type="PANTHER" id="PTHR46487">
    <property type="entry name" value="DNA REPAIR PROTEIN XRCC3"/>
    <property type="match status" value="1"/>
</dbReference>
<evidence type="ECO:0000256" key="1">
    <source>
        <dbReference type="SAM" id="MobiDB-lite"/>
    </source>
</evidence>
<dbReference type="Pfam" id="PF08423">
    <property type="entry name" value="Rad51"/>
    <property type="match status" value="1"/>
</dbReference>
<dbReference type="Proteomes" id="UP000813463">
    <property type="component" value="Chromosome 2"/>
</dbReference>
<evidence type="ECO:0000313" key="3">
    <source>
        <dbReference type="Proteomes" id="UP000813463"/>
    </source>
</evidence>
<accession>A0ABM3RBS2</accession>
<name>A0ABM3RBS2_SPIOL</name>
<feature type="region of interest" description="Disordered" evidence="1">
    <location>
        <begin position="1"/>
        <end position="20"/>
    </location>
</feature>